<accession>A0A9P3CR51</accession>
<dbReference type="RefSeq" id="XP_044661623.1">
    <property type="nucleotide sequence ID" value="XM_044805688.1"/>
</dbReference>
<keyword evidence="2" id="KW-0812">Transmembrane</keyword>
<dbReference type="EMBL" id="BOLY01000007">
    <property type="protein sequence ID" value="GIZ47136.1"/>
    <property type="molecule type" value="Genomic_DNA"/>
</dbReference>
<evidence type="ECO:0000313" key="3">
    <source>
        <dbReference type="EMBL" id="GIZ47136.1"/>
    </source>
</evidence>
<keyword evidence="2" id="KW-0472">Membrane</keyword>
<evidence type="ECO:0000256" key="2">
    <source>
        <dbReference type="SAM" id="Phobius"/>
    </source>
</evidence>
<organism evidence="3 4">
    <name type="scientific">Cercospora kikuchii</name>
    <dbReference type="NCBI Taxonomy" id="84275"/>
    <lineage>
        <taxon>Eukaryota</taxon>
        <taxon>Fungi</taxon>
        <taxon>Dikarya</taxon>
        <taxon>Ascomycota</taxon>
        <taxon>Pezizomycotina</taxon>
        <taxon>Dothideomycetes</taxon>
        <taxon>Dothideomycetidae</taxon>
        <taxon>Mycosphaerellales</taxon>
        <taxon>Mycosphaerellaceae</taxon>
        <taxon>Cercospora</taxon>
    </lineage>
</organism>
<dbReference type="Proteomes" id="UP000825890">
    <property type="component" value="Unassembled WGS sequence"/>
</dbReference>
<evidence type="ECO:0000256" key="1">
    <source>
        <dbReference type="SAM" id="MobiDB-lite"/>
    </source>
</evidence>
<gene>
    <name evidence="3" type="ORF">CKM354_001023600</name>
</gene>
<dbReference type="OrthoDB" id="10309206at2759"/>
<feature type="compositionally biased region" description="Basic and acidic residues" evidence="1">
    <location>
        <begin position="14"/>
        <end position="28"/>
    </location>
</feature>
<proteinExistence type="predicted"/>
<sequence>MSSAARYEQPSEEGVMRRGPADDAGADIREGGVRLNFSVARPESEWDEWSARSVLGALVTSNDYHDSVYSHGDADINPAVYRQAEEPLQHADNVRRNFSFDSILDEPPPAYTHRARADEIAGFPPEYQPPPAYEREEGAGSGLVMPPPPASRVDFTYFAASRRQALDFVDGQPDRSFPFGGTRGRAPSLASERGILPSFFDGHDGDSFVTEESLEAGSGERVEKASISKRIWDDFCQAVRTSRPREQRSCRSLLGWVVLMALALMAFGGIIVKTT</sequence>
<protein>
    <submittedName>
        <fullName evidence="3">Uncharacterized protein</fullName>
    </submittedName>
</protein>
<dbReference type="GeneID" id="68295811"/>
<comment type="caution">
    <text evidence="3">The sequence shown here is derived from an EMBL/GenBank/DDBJ whole genome shotgun (WGS) entry which is preliminary data.</text>
</comment>
<dbReference type="AlphaFoldDB" id="A0A9P3CR51"/>
<feature type="transmembrane region" description="Helical" evidence="2">
    <location>
        <begin position="253"/>
        <end position="272"/>
    </location>
</feature>
<evidence type="ECO:0000313" key="4">
    <source>
        <dbReference type="Proteomes" id="UP000825890"/>
    </source>
</evidence>
<reference evidence="3 4" key="1">
    <citation type="submission" date="2021-01" db="EMBL/GenBank/DDBJ databases">
        <title>Cercospora kikuchii MAFF 305040 whole genome shotgun sequence.</title>
        <authorList>
            <person name="Kashiwa T."/>
            <person name="Suzuki T."/>
        </authorList>
    </citation>
    <scope>NUCLEOTIDE SEQUENCE [LARGE SCALE GENOMIC DNA]</scope>
    <source>
        <strain evidence="3 4">MAFF 305040</strain>
    </source>
</reference>
<keyword evidence="4" id="KW-1185">Reference proteome</keyword>
<name>A0A9P3CR51_9PEZI</name>
<keyword evidence="2" id="KW-1133">Transmembrane helix</keyword>
<feature type="region of interest" description="Disordered" evidence="1">
    <location>
        <begin position="1"/>
        <end position="28"/>
    </location>
</feature>